<gene>
    <name evidence="7" type="ORF">QOZ99_001567</name>
</gene>
<feature type="transmembrane region" description="Helical" evidence="6">
    <location>
        <begin position="46"/>
        <end position="68"/>
    </location>
</feature>
<evidence type="ECO:0000313" key="8">
    <source>
        <dbReference type="Proteomes" id="UP001235094"/>
    </source>
</evidence>
<name>A0ABU0LPP7_9HYPH</name>
<keyword evidence="3 6" id="KW-0812">Transmembrane</keyword>
<evidence type="ECO:0000256" key="6">
    <source>
        <dbReference type="SAM" id="Phobius"/>
    </source>
</evidence>
<dbReference type="RefSeq" id="WP_306889409.1">
    <property type="nucleotide sequence ID" value="NZ_JAUSVR010000004.1"/>
</dbReference>
<comment type="subcellular location">
    <subcellularLocation>
        <location evidence="1">Cell membrane</location>
        <topology evidence="1">Multi-pass membrane protein</topology>
    </subcellularLocation>
</comment>
<dbReference type="PANTHER" id="PTHR30086">
    <property type="entry name" value="ARGININE EXPORTER PROTEIN ARGO"/>
    <property type="match status" value="1"/>
</dbReference>
<dbReference type="PIRSF" id="PIRSF006324">
    <property type="entry name" value="LeuE"/>
    <property type="match status" value="1"/>
</dbReference>
<evidence type="ECO:0000256" key="4">
    <source>
        <dbReference type="ARBA" id="ARBA00022989"/>
    </source>
</evidence>
<evidence type="ECO:0000313" key="7">
    <source>
        <dbReference type="EMBL" id="MDQ0510679.1"/>
    </source>
</evidence>
<dbReference type="Pfam" id="PF01810">
    <property type="entry name" value="LysE"/>
    <property type="match status" value="1"/>
</dbReference>
<keyword evidence="2" id="KW-1003">Cell membrane</keyword>
<feature type="transmembrane region" description="Helical" evidence="6">
    <location>
        <begin position="75"/>
        <end position="93"/>
    </location>
</feature>
<keyword evidence="5 6" id="KW-0472">Membrane</keyword>
<dbReference type="Proteomes" id="UP001235094">
    <property type="component" value="Unassembled WGS sequence"/>
</dbReference>
<organism evidence="7 8">
    <name type="scientific">Ancylobacter amanitiformis</name>
    <dbReference type="NCBI Taxonomy" id="217069"/>
    <lineage>
        <taxon>Bacteria</taxon>
        <taxon>Pseudomonadati</taxon>
        <taxon>Pseudomonadota</taxon>
        <taxon>Alphaproteobacteria</taxon>
        <taxon>Hyphomicrobiales</taxon>
        <taxon>Xanthobacteraceae</taxon>
        <taxon>Ancylobacter</taxon>
    </lineage>
</organism>
<evidence type="ECO:0000256" key="2">
    <source>
        <dbReference type="ARBA" id="ARBA00022475"/>
    </source>
</evidence>
<sequence>MDIATALLAFAFAAALLTLTPGLDTALVLRTAAVEGGQPAFRAGLGISTGSVLWGAMAGLGLGAVLAVSELAYTILQFAGAIYLFYLGIGLLVNAVRGGATGLAAAGPAVRGSGNGPANGSTNGSANWFLRGLMTNLLNPKVGVFYVSFLPQFMPAGVNVPLMSVIMAFIHAVMGIAWFAALILATRPLSRLLRRPGVVRGLDALTGGILIAFGLRLALEKRLG</sequence>
<evidence type="ECO:0000256" key="1">
    <source>
        <dbReference type="ARBA" id="ARBA00004651"/>
    </source>
</evidence>
<reference evidence="7 8" key="1">
    <citation type="submission" date="2023-07" db="EMBL/GenBank/DDBJ databases">
        <title>Genomic Encyclopedia of Type Strains, Phase IV (KMG-IV): sequencing the most valuable type-strain genomes for metagenomic binning, comparative biology and taxonomic classification.</title>
        <authorList>
            <person name="Goeker M."/>
        </authorList>
    </citation>
    <scope>NUCLEOTIDE SEQUENCE [LARGE SCALE GENOMIC DNA]</scope>
    <source>
        <strain evidence="7 8">DSM 15561</strain>
    </source>
</reference>
<accession>A0ABU0LPP7</accession>
<dbReference type="EMBL" id="JAUSVR010000004">
    <property type="protein sequence ID" value="MDQ0510679.1"/>
    <property type="molecule type" value="Genomic_DNA"/>
</dbReference>
<feature type="transmembrane region" description="Helical" evidence="6">
    <location>
        <begin position="197"/>
        <end position="219"/>
    </location>
</feature>
<dbReference type="InterPro" id="IPR001123">
    <property type="entry name" value="LeuE-type"/>
</dbReference>
<comment type="caution">
    <text evidence="7">The sequence shown here is derived from an EMBL/GenBank/DDBJ whole genome shotgun (WGS) entry which is preliminary data.</text>
</comment>
<protein>
    <submittedName>
        <fullName evidence="7">Threonine/homoserine/homoserine lactone efflux protein</fullName>
    </submittedName>
</protein>
<proteinExistence type="predicted"/>
<keyword evidence="4 6" id="KW-1133">Transmembrane helix</keyword>
<evidence type="ECO:0000256" key="3">
    <source>
        <dbReference type="ARBA" id="ARBA00022692"/>
    </source>
</evidence>
<dbReference type="PANTHER" id="PTHR30086:SF20">
    <property type="entry name" value="ARGININE EXPORTER PROTEIN ARGO-RELATED"/>
    <property type="match status" value="1"/>
</dbReference>
<feature type="transmembrane region" description="Helical" evidence="6">
    <location>
        <begin position="162"/>
        <end position="185"/>
    </location>
</feature>
<evidence type="ECO:0000256" key="5">
    <source>
        <dbReference type="ARBA" id="ARBA00023136"/>
    </source>
</evidence>
<keyword evidence="8" id="KW-1185">Reference proteome</keyword>